<keyword evidence="3" id="KW-1185">Reference proteome</keyword>
<dbReference type="EMBL" id="OV121138">
    <property type="protein sequence ID" value="CAH0560146.1"/>
    <property type="molecule type" value="Genomic_DNA"/>
</dbReference>
<gene>
    <name evidence="2" type="ORF">MELIAE_LOCUS9955</name>
</gene>
<evidence type="ECO:0000313" key="3">
    <source>
        <dbReference type="Proteomes" id="UP001154078"/>
    </source>
</evidence>
<proteinExistence type="predicted"/>
<protein>
    <submittedName>
        <fullName evidence="2">Uncharacterized protein</fullName>
    </submittedName>
</protein>
<feature type="compositionally biased region" description="Polar residues" evidence="1">
    <location>
        <begin position="321"/>
        <end position="338"/>
    </location>
</feature>
<name>A0A9P0BBU7_BRAAE</name>
<evidence type="ECO:0000313" key="2">
    <source>
        <dbReference type="EMBL" id="CAH0560146.1"/>
    </source>
</evidence>
<accession>A0A9P0BBU7</accession>
<feature type="region of interest" description="Disordered" evidence="1">
    <location>
        <begin position="317"/>
        <end position="338"/>
    </location>
</feature>
<dbReference type="Proteomes" id="UP001154078">
    <property type="component" value="Chromosome 7"/>
</dbReference>
<sequence>MDYTEFEMPSFAEFSKELAYRTPIYVHPARKINYITKNLCYTDIINNQKKNTQKKCRRKTVINKLEETYWSNWKPSKENQDVFEEYNDKKHTHSSKKCHGDTSESIVEHFTSNNFQNSTTSTDYFVKKRVSKQKQSIDVQTELSSIALTKLEEKSKSIENLASPETVKEDAAQKKKTRDETSEKKDPVKSDNEDFWNVIEEETMNLRSTYSSVSIKHTDSLIILKKKQNESKEKVQQPKCIRLFKKLKTGSVNLSRSYMRGGSYPLSSCQGSGKTSLVLSNNKNKAKKSSFEDVAVSGHTDGRLPISGVLHRFVGDVGRPVSSSHQQKTDNSPPWSPV</sequence>
<dbReference type="AlphaFoldDB" id="A0A9P0BBU7"/>
<dbReference type="OrthoDB" id="6732935at2759"/>
<reference evidence="2" key="1">
    <citation type="submission" date="2021-12" db="EMBL/GenBank/DDBJ databases">
        <authorList>
            <person name="King R."/>
        </authorList>
    </citation>
    <scope>NUCLEOTIDE SEQUENCE</scope>
</reference>
<feature type="compositionally biased region" description="Basic and acidic residues" evidence="1">
    <location>
        <begin position="166"/>
        <end position="190"/>
    </location>
</feature>
<organism evidence="2 3">
    <name type="scientific">Brassicogethes aeneus</name>
    <name type="common">Rape pollen beetle</name>
    <name type="synonym">Meligethes aeneus</name>
    <dbReference type="NCBI Taxonomy" id="1431903"/>
    <lineage>
        <taxon>Eukaryota</taxon>
        <taxon>Metazoa</taxon>
        <taxon>Ecdysozoa</taxon>
        <taxon>Arthropoda</taxon>
        <taxon>Hexapoda</taxon>
        <taxon>Insecta</taxon>
        <taxon>Pterygota</taxon>
        <taxon>Neoptera</taxon>
        <taxon>Endopterygota</taxon>
        <taxon>Coleoptera</taxon>
        <taxon>Polyphaga</taxon>
        <taxon>Cucujiformia</taxon>
        <taxon>Nitidulidae</taxon>
        <taxon>Meligethinae</taxon>
        <taxon>Brassicogethes</taxon>
    </lineage>
</organism>
<evidence type="ECO:0000256" key="1">
    <source>
        <dbReference type="SAM" id="MobiDB-lite"/>
    </source>
</evidence>
<feature type="region of interest" description="Disordered" evidence="1">
    <location>
        <begin position="159"/>
        <end position="190"/>
    </location>
</feature>